<dbReference type="Proteomes" id="UP000708298">
    <property type="component" value="Unassembled WGS sequence"/>
</dbReference>
<comment type="caution">
    <text evidence="1">The sequence shown here is derived from an EMBL/GenBank/DDBJ whole genome shotgun (WGS) entry which is preliminary data.</text>
</comment>
<reference evidence="1" key="1">
    <citation type="journal article" date="2021" name="Microorganisms">
        <title>Acidisoma silvae sp. nov. and Acidisomacellulosilytica sp. nov., Two Acidophilic Bacteria Isolated from Decaying Wood, Hydrolyzing Cellulose and Producing Poly-3-hydroxybutyrate.</title>
        <authorList>
            <person name="Mieszkin S."/>
            <person name="Pouder E."/>
            <person name="Uroz S."/>
            <person name="Simon-Colin C."/>
            <person name="Alain K."/>
        </authorList>
    </citation>
    <scope>NUCLEOTIDE SEQUENCE</scope>
    <source>
        <strain evidence="1">HW T2.11</strain>
    </source>
</reference>
<evidence type="ECO:0000313" key="2">
    <source>
        <dbReference type="Proteomes" id="UP000708298"/>
    </source>
</evidence>
<proteinExistence type="predicted"/>
<name>A0A963YS74_9PROT</name>
<organism evidence="1 2">
    <name type="scientific">Acidisoma silvae</name>
    <dbReference type="NCBI Taxonomy" id="2802396"/>
    <lineage>
        <taxon>Bacteria</taxon>
        <taxon>Pseudomonadati</taxon>
        <taxon>Pseudomonadota</taxon>
        <taxon>Alphaproteobacteria</taxon>
        <taxon>Acetobacterales</taxon>
        <taxon>Acidocellaceae</taxon>
        <taxon>Acidisoma</taxon>
    </lineage>
</organism>
<gene>
    <name evidence="1" type="ORF">ASILVAE211_13230</name>
</gene>
<reference evidence="1" key="2">
    <citation type="submission" date="2021-01" db="EMBL/GenBank/DDBJ databases">
        <authorList>
            <person name="Mieszkin S."/>
            <person name="Pouder E."/>
            <person name="Alain K."/>
        </authorList>
    </citation>
    <scope>NUCLEOTIDE SEQUENCE</scope>
    <source>
        <strain evidence="1">HW T2.11</strain>
    </source>
</reference>
<sequence>MAYRSDDHRDAAQGEAVSLTVTADEARAIDSWSAAHHIDDRSEAIHRLVSLALDAQSDRDDVSFR</sequence>
<dbReference type="AlphaFoldDB" id="A0A963YS74"/>
<dbReference type="EMBL" id="JAESVB010000005">
    <property type="protein sequence ID" value="MCB8876148.1"/>
    <property type="molecule type" value="Genomic_DNA"/>
</dbReference>
<evidence type="ECO:0000313" key="1">
    <source>
        <dbReference type="EMBL" id="MCB8876148.1"/>
    </source>
</evidence>
<accession>A0A963YS74</accession>
<keyword evidence="2" id="KW-1185">Reference proteome</keyword>
<protein>
    <recommendedName>
        <fullName evidence="3">Ribbon-helix-helix protein, CopG family</fullName>
    </recommendedName>
</protein>
<evidence type="ECO:0008006" key="3">
    <source>
        <dbReference type="Google" id="ProtNLM"/>
    </source>
</evidence>
<dbReference type="RefSeq" id="WP_227321807.1">
    <property type="nucleotide sequence ID" value="NZ_JAESVB010000005.1"/>
</dbReference>